<dbReference type="Proteomes" id="UP000604046">
    <property type="component" value="Unassembled WGS sequence"/>
</dbReference>
<reference evidence="2" key="1">
    <citation type="submission" date="2021-02" db="EMBL/GenBank/DDBJ databases">
        <authorList>
            <person name="Dougan E. K."/>
            <person name="Rhodes N."/>
            <person name="Thang M."/>
            <person name="Chan C."/>
        </authorList>
    </citation>
    <scope>NUCLEOTIDE SEQUENCE</scope>
</reference>
<protein>
    <submittedName>
        <fullName evidence="2">Uncharacterized protein</fullName>
    </submittedName>
</protein>
<proteinExistence type="predicted"/>
<evidence type="ECO:0000313" key="2">
    <source>
        <dbReference type="EMBL" id="CAE7031853.1"/>
    </source>
</evidence>
<dbReference type="AlphaFoldDB" id="A0A812IEA5"/>
<name>A0A812IEA5_9DINO</name>
<gene>
    <name evidence="2" type="ORF">SNAT2548_LOCUS3828</name>
</gene>
<accession>A0A812IEA5</accession>
<sequence length="131" mass="14986">MGATGSFFHLPALRKLQLEDLKDRRMAERFISQARLIRRGRAGKTVMVEELMSANQSLHDDLIRLKDEQRLRGFRETEGMQDDMDVGTMDLQNDGEEGSGGELQSRVAALEAERRQLQKELRASQDKVLQQ</sequence>
<organism evidence="2 3">
    <name type="scientific">Symbiodinium natans</name>
    <dbReference type="NCBI Taxonomy" id="878477"/>
    <lineage>
        <taxon>Eukaryota</taxon>
        <taxon>Sar</taxon>
        <taxon>Alveolata</taxon>
        <taxon>Dinophyceae</taxon>
        <taxon>Suessiales</taxon>
        <taxon>Symbiodiniaceae</taxon>
        <taxon>Symbiodinium</taxon>
    </lineage>
</organism>
<evidence type="ECO:0000313" key="3">
    <source>
        <dbReference type="Proteomes" id="UP000604046"/>
    </source>
</evidence>
<feature type="region of interest" description="Disordered" evidence="1">
    <location>
        <begin position="75"/>
        <end position="105"/>
    </location>
</feature>
<keyword evidence="3" id="KW-1185">Reference proteome</keyword>
<dbReference type="EMBL" id="CAJNDS010000236">
    <property type="protein sequence ID" value="CAE7031853.1"/>
    <property type="molecule type" value="Genomic_DNA"/>
</dbReference>
<comment type="caution">
    <text evidence="2">The sequence shown here is derived from an EMBL/GenBank/DDBJ whole genome shotgun (WGS) entry which is preliminary data.</text>
</comment>
<dbReference type="OrthoDB" id="432693at2759"/>
<evidence type="ECO:0000256" key="1">
    <source>
        <dbReference type="SAM" id="MobiDB-lite"/>
    </source>
</evidence>